<accession>A0A4C1WZN3</accession>
<keyword evidence="4" id="KW-1185">Reference proteome</keyword>
<evidence type="ECO:0000313" key="4">
    <source>
        <dbReference type="Proteomes" id="UP000299102"/>
    </source>
</evidence>
<keyword evidence="2" id="KW-0732">Signal</keyword>
<dbReference type="AlphaFoldDB" id="A0A4C1WZN3"/>
<feature type="region of interest" description="Disordered" evidence="1">
    <location>
        <begin position="130"/>
        <end position="149"/>
    </location>
</feature>
<evidence type="ECO:0000256" key="2">
    <source>
        <dbReference type="SAM" id="SignalP"/>
    </source>
</evidence>
<evidence type="ECO:0000313" key="3">
    <source>
        <dbReference type="EMBL" id="GBP55544.1"/>
    </source>
</evidence>
<dbReference type="Proteomes" id="UP000299102">
    <property type="component" value="Unassembled WGS sequence"/>
</dbReference>
<gene>
    <name evidence="3" type="ORF">EVAR_36268_1</name>
</gene>
<dbReference type="EMBL" id="BGZK01000671">
    <property type="protein sequence ID" value="GBP55544.1"/>
    <property type="molecule type" value="Genomic_DNA"/>
</dbReference>
<evidence type="ECO:0008006" key="5">
    <source>
        <dbReference type="Google" id="ProtNLM"/>
    </source>
</evidence>
<protein>
    <recommendedName>
        <fullName evidence="5">Secreted protein</fullName>
    </recommendedName>
</protein>
<organism evidence="3 4">
    <name type="scientific">Eumeta variegata</name>
    <name type="common">Bagworm moth</name>
    <name type="synonym">Eumeta japonica</name>
    <dbReference type="NCBI Taxonomy" id="151549"/>
    <lineage>
        <taxon>Eukaryota</taxon>
        <taxon>Metazoa</taxon>
        <taxon>Ecdysozoa</taxon>
        <taxon>Arthropoda</taxon>
        <taxon>Hexapoda</taxon>
        <taxon>Insecta</taxon>
        <taxon>Pterygota</taxon>
        <taxon>Neoptera</taxon>
        <taxon>Endopterygota</taxon>
        <taxon>Lepidoptera</taxon>
        <taxon>Glossata</taxon>
        <taxon>Ditrysia</taxon>
        <taxon>Tineoidea</taxon>
        <taxon>Psychidae</taxon>
        <taxon>Oiketicinae</taxon>
        <taxon>Eumeta</taxon>
    </lineage>
</organism>
<comment type="caution">
    <text evidence="3">The sequence shown here is derived from an EMBL/GenBank/DDBJ whole genome shotgun (WGS) entry which is preliminary data.</text>
</comment>
<name>A0A4C1WZN3_EUMVA</name>
<reference evidence="3 4" key="1">
    <citation type="journal article" date="2019" name="Commun. Biol.">
        <title>The bagworm genome reveals a unique fibroin gene that provides high tensile strength.</title>
        <authorList>
            <person name="Kono N."/>
            <person name="Nakamura H."/>
            <person name="Ohtoshi R."/>
            <person name="Tomita M."/>
            <person name="Numata K."/>
            <person name="Arakawa K."/>
        </authorList>
    </citation>
    <scope>NUCLEOTIDE SEQUENCE [LARGE SCALE GENOMIC DNA]</scope>
</reference>
<evidence type="ECO:0000256" key="1">
    <source>
        <dbReference type="SAM" id="MobiDB-lite"/>
    </source>
</evidence>
<proteinExistence type="predicted"/>
<feature type="chain" id="PRO_5020037432" description="Secreted protein" evidence="2">
    <location>
        <begin position="24"/>
        <end position="175"/>
    </location>
</feature>
<feature type="signal peptide" evidence="2">
    <location>
        <begin position="1"/>
        <end position="23"/>
    </location>
</feature>
<sequence>MRETWKHNVLFSYAVHFFALTASEPYSKHEPTCSRPFFKVVAGRSIASSSTSTNADLHRPTIRWYMTKSVQKRTRPLRVNNCSGRSPRAGPTNQLRQYNVAEIVSLGKARAINANAPLEYFGRRVDAHAAARQRHTAPGNDTARQRHGTDDVVRRECVLDLNSGSDNKVFYLLLF</sequence>